<proteinExistence type="predicted"/>
<protein>
    <submittedName>
        <fullName evidence="7">Cubilin</fullName>
    </submittedName>
</protein>
<keyword evidence="3 5" id="KW-1015">Disulfide bond</keyword>
<feature type="domain" description="CUB" evidence="6">
    <location>
        <begin position="604"/>
        <end position="658"/>
    </location>
</feature>
<feature type="disulfide bond" evidence="5">
    <location>
        <begin position="146"/>
        <end position="173"/>
    </location>
</feature>
<gene>
    <name evidence="7" type="primary">Cubilin</name>
    <name evidence="7" type="ORF">Cadr_000026824</name>
</gene>
<dbReference type="FunFam" id="2.60.120.290:FF:000003">
    <property type="entry name" value="Neuropilin"/>
    <property type="match status" value="1"/>
</dbReference>
<dbReference type="Proteomes" id="UP000299084">
    <property type="component" value="Unassembled WGS sequence"/>
</dbReference>
<comment type="caution">
    <text evidence="5">Lacks conserved residue(s) required for the propagation of feature annotation.</text>
</comment>
<dbReference type="STRING" id="9838.ENSCDRP00005010293"/>
<accession>A0A5N4C4J8</accession>
<evidence type="ECO:0000259" key="6">
    <source>
        <dbReference type="PROSITE" id="PS01180"/>
    </source>
</evidence>
<feature type="domain" description="CUB" evidence="6">
    <location>
        <begin position="27"/>
        <end position="144"/>
    </location>
</feature>
<keyword evidence="2" id="KW-0677">Repeat</keyword>
<keyword evidence="4" id="KW-0325">Glycoprotein</keyword>
<keyword evidence="1" id="KW-0732">Signal</keyword>
<name>A0A5N4C4J8_CAMDR</name>
<evidence type="ECO:0000313" key="8">
    <source>
        <dbReference type="Proteomes" id="UP000299084"/>
    </source>
</evidence>
<feature type="domain" description="CUB" evidence="6">
    <location>
        <begin position="414"/>
        <end position="454"/>
    </location>
</feature>
<evidence type="ECO:0000313" key="7">
    <source>
        <dbReference type="EMBL" id="KAB1253791.1"/>
    </source>
</evidence>
<dbReference type="SMART" id="SM00042">
    <property type="entry name" value="CUB"/>
    <property type="match status" value="4"/>
</dbReference>
<comment type="caution">
    <text evidence="7">The sequence shown here is derived from an EMBL/GenBank/DDBJ whole genome shotgun (WGS) entry which is preliminary data.</text>
</comment>
<reference evidence="7 8" key="1">
    <citation type="journal article" date="2019" name="Mol. Ecol. Resour.">
        <title>Improving Illumina assemblies with Hi-C and long reads: an example with the North African dromedary.</title>
        <authorList>
            <person name="Elbers J.P."/>
            <person name="Rogers M.F."/>
            <person name="Perelman P.L."/>
            <person name="Proskuryakova A.A."/>
            <person name="Serdyukova N.A."/>
            <person name="Johnson W.E."/>
            <person name="Horin P."/>
            <person name="Corander J."/>
            <person name="Murphy D."/>
            <person name="Burger P.A."/>
        </authorList>
    </citation>
    <scope>NUCLEOTIDE SEQUENCE [LARGE SCALE GENOMIC DNA]</scope>
    <source>
        <strain evidence="7">Drom800</strain>
        <tissue evidence="7">Blood</tissue>
    </source>
</reference>
<evidence type="ECO:0000256" key="2">
    <source>
        <dbReference type="ARBA" id="ARBA00022737"/>
    </source>
</evidence>
<organism evidence="7 8">
    <name type="scientific">Camelus dromedarius</name>
    <name type="common">Dromedary</name>
    <name type="synonym">Arabian camel</name>
    <dbReference type="NCBI Taxonomy" id="9838"/>
    <lineage>
        <taxon>Eukaryota</taxon>
        <taxon>Metazoa</taxon>
        <taxon>Chordata</taxon>
        <taxon>Craniata</taxon>
        <taxon>Vertebrata</taxon>
        <taxon>Euteleostomi</taxon>
        <taxon>Mammalia</taxon>
        <taxon>Eutheria</taxon>
        <taxon>Laurasiatheria</taxon>
        <taxon>Artiodactyla</taxon>
        <taxon>Tylopoda</taxon>
        <taxon>Camelidae</taxon>
        <taxon>Camelus</taxon>
    </lineage>
</organism>
<dbReference type="FunFam" id="2.60.120.290:FF:000005">
    <property type="entry name" value="Procollagen C-endopeptidase enhancer 1"/>
    <property type="match status" value="1"/>
</dbReference>
<dbReference type="CDD" id="cd00041">
    <property type="entry name" value="CUB"/>
    <property type="match status" value="5"/>
</dbReference>
<feature type="domain" description="CUB" evidence="6">
    <location>
        <begin position="262"/>
        <end position="375"/>
    </location>
</feature>
<dbReference type="AlphaFoldDB" id="A0A5N4C4J8"/>
<dbReference type="InterPro" id="IPR000859">
    <property type="entry name" value="CUB_dom"/>
</dbReference>
<evidence type="ECO:0000256" key="4">
    <source>
        <dbReference type="ARBA" id="ARBA00023180"/>
    </source>
</evidence>
<dbReference type="PANTHER" id="PTHR24251">
    <property type="entry name" value="OVOCHYMASE-RELATED"/>
    <property type="match status" value="1"/>
</dbReference>
<dbReference type="SUPFAM" id="SSF49854">
    <property type="entry name" value="Spermadhesin, CUB domain"/>
    <property type="match status" value="6"/>
</dbReference>
<keyword evidence="8" id="KW-1185">Reference proteome</keyword>
<dbReference type="Pfam" id="PF00431">
    <property type="entry name" value="CUB"/>
    <property type="match status" value="6"/>
</dbReference>
<sequence>MFVRFISDSSNEGQGFKITYEAKSLACGGNIYIHDADSAGYVTSPNHPDHYPQHADCVWLLAVPPGKLIRLQFEDQFNIEVSPNCTSSYLELRDGADSNAPVLSKFCGTSLPASQLSSGDVMYLRFRSDNSPTHVGFKAKYSIAQCGGTVTGQSGVIESNGYPTLPYADNLFCDWHLQGPLGHYLTLRFEDFNLQNSSGCERDFVEIWENHTSGHLLGRFCGDTIPNSIDTSGNVALVRFVTDSSLSASGFRLRFDASVEECGGDLRGPTGTFTSPNYLNPNPHGWMCEWRITVQEGRRVTLTFNNLRLEARPFCSSEHVMVFNGIRSNSPQLEKLCSSVNGSNEIKSSGNTMKVIYFTDGSRPYGGFTASYTSSEDAGNADGLLMWRLCGSSQPAIPLVIPYPQKVTNLISDCGGIQIGDSGVISSPNYPASYDSLTHCSWLLEAPPGHTITVSSDDWKCVSSRSLGLPKLSLSSHTDDFFHDNFSGCGGILHSDNGTIRSPHWPQNFPENSRCSWTVITHQSKHLEISFDNNFLIPSGDGQCQNSFVKVWAGAQEADRALMATSCGNVAPGAIVTPGNAFTAVFQSQEAPAQGFSASFMSLCGRTFTNPSDYIVSPNYPKQYDNNMNCTYIIEADPLSVVLLTFVSFHLEGKFILM</sequence>
<dbReference type="FunFam" id="2.60.120.290:FF:000013">
    <property type="entry name" value="Membrane frizzled-related protein"/>
    <property type="match status" value="1"/>
</dbReference>
<evidence type="ECO:0000256" key="3">
    <source>
        <dbReference type="ARBA" id="ARBA00023157"/>
    </source>
</evidence>
<dbReference type="Gene3D" id="2.60.120.290">
    <property type="entry name" value="Spermadhesin, CUB domain"/>
    <property type="match status" value="6"/>
</dbReference>
<dbReference type="FunFam" id="2.60.120.290:FF:000047">
    <property type="entry name" value="Cubilin"/>
    <property type="match status" value="1"/>
</dbReference>
<feature type="domain" description="CUB" evidence="6">
    <location>
        <begin position="489"/>
        <end position="603"/>
    </location>
</feature>
<evidence type="ECO:0000256" key="5">
    <source>
        <dbReference type="PROSITE-ProRule" id="PRU00059"/>
    </source>
</evidence>
<dbReference type="InterPro" id="IPR035914">
    <property type="entry name" value="Sperma_CUB_dom_sf"/>
</dbReference>
<evidence type="ECO:0000256" key="1">
    <source>
        <dbReference type="ARBA" id="ARBA00022729"/>
    </source>
</evidence>
<feature type="domain" description="CUB" evidence="6">
    <location>
        <begin position="146"/>
        <end position="258"/>
    </location>
</feature>
<dbReference type="PROSITE" id="PS01180">
    <property type="entry name" value="CUB"/>
    <property type="match status" value="6"/>
</dbReference>
<dbReference type="PANTHER" id="PTHR24251:SF52">
    <property type="entry name" value="CUB DOMAIN-CONTAINING PROTEIN"/>
    <property type="match status" value="1"/>
</dbReference>
<dbReference type="EMBL" id="JWIN03000035">
    <property type="protein sequence ID" value="KAB1253791.1"/>
    <property type="molecule type" value="Genomic_DNA"/>
</dbReference>